<evidence type="ECO:0000259" key="3">
    <source>
        <dbReference type="PROSITE" id="PS50110"/>
    </source>
</evidence>
<dbReference type="PANTHER" id="PTHR44591:SF3">
    <property type="entry name" value="RESPONSE REGULATORY DOMAIN-CONTAINING PROTEIN"/>
    <property type="match status" value="1"/>
</dbReference>
<evidence type="ECO:0000256" key="1">
    <source>
        <dbReference type="ARBA" id="ARBA00022553"/>
    </source>
</evidence>
<evidence type="ECO:0000256" key="2">
    <source>
        <dbReference type="PROSITE-ProRule" id="PRU00169"/>
    </source>
</evidence>
<dbReference type="Pfam" id="PF13581">
    <property type="entry name" value="HATPase_c_2"/>
    <property type="match status" value="1"/>
</dbReference>
<feature type="modified residue" description="4-aspartylphosphate" evidence="2">
    <location>
        <position position="56"/>
    </location>
</feature>
<keyword evidence="5" id="KW-1185">Reference proteome</keyword>
<dbReference type="Gene3D" id="3.40.50.2300">
    <property type="match status" value="1"/>
</dbReference>
<evidence type="ECO:0000313" key="4">
    <source>
        <dbReference type="EMBL" id="MFA9477517.1"/>
    </source>
</evidence>
<dbReference type="InterPro" id="IPR036890">
    <property type="entry name" value="HATPase_C_sf"/>
</dbReference>
<dbReference type="CDD" id="cd00156">
    <property type="entry name" value="REC"/>
    <property type="match status" value="1"/>
</dbReference>
<dbReference type="InterPro" id="IPR050595">
    <property type="entry name" value="Bact_response_regulator"/>
</dbReference>
<dbReference type="Proteomes" id="UP001575105">
    <property type="component" value="Unassembled WGS sequence"/>
</dbReference>
<reference evidence="4 5" key="1">
    <citation type="submission" date="2024-08" db="EMBL/GenBank/DDBJ databases">
        <title>Whole-genome sequencing of halo(alkali)philic microorganisms from hypersaline lakes.</title>
        <authorList>
            <person name="Sorokin D.Y."/>
            <person name="Merkel A.Y."/>
            <person name="Messina E."/>
            <person name="Yakimov M."/>
        </authorList>
    </citation>
    <scope>NUCLEOTIDE SEQUENCE [LARGE SCALE GENOMIC DNA]</scope>
    <source>
        <strain evidence="4 5">AB-hyl4</strain>
    </source>
</reference>
<protein>
    <submittedName>
        <fullName evidence="4">Response regulator</fullName>
    </submittedName>
</protein>
<dbReference type="PANTHER" id="PTHR44591">
    <property type="entry name" value="STRESS RESPONSE REGULATOR PROTEIN 1"/>
    <property type="match status" value="1"/>
</dbReference>
<name>A0ABV4U2E5_9BACT</name>
<dbReference type="PROSITE" id="PS50110">
    <property type="entry name" value="RESPONSE_REGULATORY"/>
    <property type="match status" value="1"/>
</dbReference>
<dbReference type="Gene3D" id="3.30.565.10">
    <property type="entry name" value="Histidine kinase-like ATPase, C-terminal domain"/>
    <property type="match status" value="1"/>
</dbReference>
<dbReference type="RefSeq" id="WP_425344439.1">
    <property type="nucleotide sequence ID" value="NZ_JBGUBD010000002.1"/>
</dbReference>
<dbReference type="InterPro" id="IPR011006">
    <property type="entry name" value="CheY-like_superfamily"/>
</dbReference>
<gene>
    <name evidence="4" type="ORF">ACERK3_04330</name>
</gene>
<dbReference type="SUPFAM" id="SSF55874">
    <property type="entry name" value="ATPase domain of HSP90 chaperone/DNA topoisomerase II/histidine kinase"/>
    <property type="match status" value="1"/>
</dbReference>
<comment type="caution">
    <text evidence="4">The sequence shown here is derived from an EMBL/GenBank/DDBJ whole genome shotgun (WGS) entry which is preliminary data.</text>
</comment>
<dbReference type="InterPro" id="IPR001789">
    <property type="entry name" value="Sig_transdc_resp-reg_receiver"/>
</dbReference>
<dbReference type="InterPro" id="IPR003594">
    <property type="entry name" value="HATPase_dom"/>
</dbReference>
<dbReference type="SUPFAM" id="SSF52172">
    <property type="entry name" value="CheY-like"/>
    <property type="match status" value="1"/>
</dbReference>
<dbReference type="Pfam" id="PF00072">
    <property type="entry name" value="Response_reg"/>
    <property type="match status" value="1"/>
</dbReference>
<dbReference type="SMART" id="SM00448">
    <property type="entry name" value="REC"/>
    <property type="match status" value="1"/>
</dbReference>
<organism evidence="4 5">
    <name type="scientific">Natronomicrosphaera hydrolytica</name>
    <dbReference type="NCBI Taxonomy" id="3242702"/>
    <lineage>
        <taxon>Bacteria</taxon>
        <taxon>Pseudomonadati</taxon>
        <taxon>Planctomycetota</taxon>
        <taxon>Phycisphaerae</taxon>
        <taxon>Phycisphaerales</taxon>
        <taxon>Phycisphaeraceae</taxon>
        <taxon>Natronomicrosphaera</taxon>
    </lineage>
</organism>
<proteinExistence type="predicted"/>
<keyword evidence="1 2" id="KW-0597">Phosphoprotein</keyword>
<dbReference type="CDD" id="cd16936">
    <property type="entry name" value="HATPase_RsbW-like"/>
    <property type="match status" value="1"/>
</dbReference>
<accession>A0ABV4U2E5</accession>
<feature type="domain" description="Response regulatory" evidence="3">
    <location>
        <begin position="6"/>
        <end position="121"/>
    </location>
</feature>
<sequence>MEESTSILIVDDAAVDARRAGGLLEHWTGLNMRYAADGQAALDAIADELPTLVLTDLQMPVLDGLQLVATVREKYPGVPVILMTAHGSEEVASEALRCGATGYVPKKHLARDLATTVRRVLKLVRPRRKYQPVLEVLRDTTYHFQLDNDTARIQPLIHYLGEDLLQMHLYDESTMMRVGVALDEAITNAIRHGNLEAGPHLREMSHDEYEAHLNHQRKTAPYADRHVNVNIHFTRDLGTFVIRDDGQGFDWRQLPDFHDPTTLERIDGRGLQLIHSFMDEVHFNDAGNEITMLKHADEPPCQTQTLSAQHTAD</sequence>
<dbReference type="EMBL" id="JBGUBD010000002">
    <property type="protein sequence ID" value="MFA9477517.1"/>
    <property type="molecule type" value="Genomic_DNA"/>
</dbReference>
<evidence type="ECO:0000313" key="5">
    <source>
        <dbReference type="Proteomes" id="UP001575105"/>
    </source>
</evidence>